<gene>
    <name evidence="1" type="ORF">KVH32_34430</name>
</gene>
<dbReference type="Proteomes" id="UP000758701">
    <property type="component" value="Unassembled WGS sequence"/>
</dbReference>
<dbReference type="RefSeq" id="WP_308026468.1">
    <property type="nucleotide sequence ID" value="NZ_JAHSST010000039.1"/>
</dbReference>
<reference evidence="1 2" key="1">
    <citation type="submission" date="2021-06" db="EMBL/GenBank/DDBJ databases">
        <title>Ecological speciation of a Streptomyces species isolated from different habitats and geographic origins.</title>
        <authorList>
            <person name="Wang J."/>
        </authorList>
    </citation>
    <scope>NUCLEOTIDE SEQUENCE [LARGE SCALE GENOMIC DNA]</scope>
    <source>
        <strain evidence="1 2">FXJ8.012</strain>
    </source>
</reference>
<sequence>MTTEFPPIDRDKSPLSAVDEEAVRLADVLEAHPETGDVTDSGPRGDIVFTAAGRSWALDFQTGADGQVFQDPSGAPAPTGGPAADVLRTVVAPALGTHPAYRAATASGDTLTVHLATGRHYTLALSPAA</sequence>
<name>A0ABS7WE32_STROV</name>
<keyword evidence="2" id="KW-1185">Reference proteome</keyword>
<proteinExistence type="predicted"/>
<evidence type="ECO:0000313" key="1">
    <source>
        <dbReference type="EMBL" id="MBZ6156219.1"/>
    </source>
</evidence>
<protein>
    <submittedName>
        <fullName evidence="1">Uncharacterized protein</fullName>
    </submittedName>
</protein>
<accession>A0ABS7WE32</accession>
<dbReference type="EMBL" id="JAHSTP010000025">
    <property type="protein sequence ID" value="MBZ6156219.1"/>
    <property type="molecule type" value="Genomic_DNA"/>
</dbReference>
<evidence type="ECO:0000313" key="2">
    <source>
        <dbReference type="Proteomes" id="UP000758701"/>
    </source>
</evidence>
<comment type="caution">
    <text evidence="1">The sequence shown here is derived from an EMBL/GenBank/DDBJ whole genome shotgun (WGS) entry which is preliminary data.</text>
</comment>
<organism evidence="1 2">
    <name type="scientific">Streptomyces olivaceus</name>
    <dbReference type="NCBI Taxonomy" id="47716"/>
    <lineage>
        <taxon>Bacteria</taxon>
        <taxon>Bacillati</taxon>
        <taxon>Actinomycetota</taxon>
        <taxon>Actinomycetes</taxon>
        <taxon>Kitasatosporales</taxon>
        <taxon>Streptomycetaceae</taxon>
        <taxon>Streptomyces</taxon>
    </lineage>
</organism>